<keyword evidence="1" id="KW-1185">Reference proteome</keyword>
<protein>
    <submittedName>
        <fullName evidence="2">Uncharacterized protein</fullName>
    </submittedName>
</protein>
<evidence type="ECO:0000313" key="1">
    <source>
        <dbReference type="Proteomes" id="UP000887561"/>
    </source>
</evidence>
<dbReference type="Proteomes" id="UP000887561">
    <property type="component" value="Unplaced"/>
</dbReference>
<proteinExistence type="predicted"/>
<reference evidence="2" key="1">
    <citation type="submission" date="2022-11" db="UniProtKB">
        <authorList>
            <consortium name="WormBaseParasite"/>
        </authorList>
    </citation>
    <scope>IDENTIFICATION</scope>
</reference>
<dbReference type="AlphaFoldDB" id="A0A915LT90"/>
<evidence type="ECO:0000313" key="2">
    <source>
        <dbReference type="WBParaSite" id="scaffold1858_cov203.g3761"/>
    </source>
</evidence>
<accession>A0A915LT90</accession>
<sequence length="211" mass="23735">METQTIQEKSSVVVNVEDDDSQSNSEAIGSSALNSVGVSGDVFDGNVRRAPASPITICDDNSNEIPITVFKPKNYCSDLPLAQVYDLCVERLQSFLNEQEELLRNLPPPKCDTNRPMDLTDENDSLMDPPPTENLSNKLLPVHYSLRFVWQILQKALHCVKNGHENILETANKFWGDSLRKVYSFLTTSVPAQQLFCRILVRRRGFHIAQA</sequence>
<organism evidence="1 2">
    <name type="scientific">Meloidogyne javanica</name>
    <name type="common">Root-knot nematode worm</name>
    <dbReference type="NCBI Taxonomy" id="6303"/>
    <lineage>
        <taxon>Eukaryota</taxon>
        <taxon>Metazoa</taxon>
        <taxon>Ecdysozoa</taxon>
        <taxon>Nematoda</taxon>
        <taxon>Chromadorea</taxon>
        <taxon>Rhabditida</taxon>
        <taxon>Tylenchina</taxon>
        <taxon>Tylenchomorpha</taxon>
        <taxon>Tylenchoidea</taxon>
        <taxon>Meloidogynidae</taxon>
        <taxon>Meloidogyninae</taxon>
        <taxon>Meloidogyne</taxon>
        <taxon>Meloidogyne incognita group</taxon>
    </lineage>
</organism>
<dbReference type="WBParaSite" id="scaffold1858_cov203.g3761">
    <property type="protein sequence ID" value="scaffold1858_cov203.g3761"/>
    <property type="gene ID" value="scaffold1858_cov203.g3761"/>
</dbReference>
<name>A0A915LT90_MELJA</name>